<feature type="non-terminal residue" evidence="2">
    <location>
        <position position="1"/>
    </location>
</feature>
<feature type="region of interest" description="Disordered" evidence="1">
    <location>
        <begin position="345"/>
        <end position="397"/>
    </location>
</feature>
<comment type="caution">
    <text evidence="2">The sequence shown here is derived from an EMBL/GenBank/DDBJ whole genome shotgun (WGS) entry which is preliminary data.</text>
</comment>
<evidence type="ECO:0000313" key="2">
    <source>
        <dbReference type="EMBL" id="KKL45245.1"/>
    </source>
</evidence>
<feature type="compositionally biased region" description="Basic and acidic residues" evidence="1">
    <location>
        <begin position="359"/>
        <end position="372"/>
    </location>
</feature>
<reference evidence="2" key="1">
    <citation type="journal article" date="2015" name="Nature">
        <title>Complex archaea that bridge the gap between prokaryotes and eukaryotes.</title>
        <authorList>
            <person name="Spang A."/>
            <person name="Saw J.H."/>
            <person name="Jorgensen S.L."/>
            <person name="Zaremba-Niedzwiedzka K."/>
            <person name="Martijn J."/>
            <person name="Lind A.E."/>
            <person name="van Eijk R."/>
            <person name="Schleper C."/>
            <person name="Guy L."/>
            <person name="Ettema T.J."/>
        </authorList>
    </citation>
    <scope>NUCLEOTIDE SEQUENCE</scope>
</reference>
<accession>A0A0F9EK41</accession>
<gene>
    <name evidence="2" type="ORF">LCGC14_2357620</name>
</gene>
<name>A0A0F9EK41_9ZZZZ</name>
<evidence type="ECO:0000256" key="1">
    <source>
        <dbReference type="SAM" id="MobiDB-lite"/>
    </source>
</evidence>
<proteinExistence type="predicted"/>
<organism evidence="2">
    <name type="scientific">marine sediment metagenome</name>
    <dbReference type="NCBI Taxonomy" id="412755"/>
    <lineage>
        <taxon>unclassified sequences</taxon>
        <taxon>metagenomes</taxon>
        <taxon>ecological metagenomes</taxon>
    </lineage>
</organism>
<sequence>ILLCHPEPSFPDGHAAINGQQLYQEFQQSPDEQIAQNTARLCIDFDWLEDIATSLQDGAVAQSKAIAMILRSLVDQDAQCVCLTPDRFIAHHELITSLLDTKVEDDDQDNHYEILVKRLLHGPDGALLSNLVSGEIQTGMAHTYCIALEEESLDASALAGKLSSRLKDSLTEEDWLQQLCDEGPMLCVVLALSKRGEDLELDNRYVSALIAHAKEMREGTMTVEHLQDDWPTVLGALSVAERGQFRHELVSQVVADGHSALTPLLGIYDEELTTAMTCPDVHRNETRLRQALVNLSGQNDADQSRWLVGLLAEHPVLVEKAAERTRVNLRDRLQDYLKQEYASMLEAGPGGEAEDSDGDDNRSWIDAVHETARQLGMKLQEEPEEDESPDDAQNGAE</sequence>
<dbReference type="EMBL" id="LAZR01034462">
    <property type="protein sequence ID" value="KKL45245.1"/>
    <property type="molecule type" value="Genomic_DNA"/>
</dbReference>
<protein>
    <submittedName>
        <fullName evidence="2">Uncharacterized protein</fullName>
    </submittedName>
</protein>
<dbReference type="AlphaFoldDB" id="A0A0F9EK41"/>